<dbReference type="OrthoDB" id="9814800at2"/>
<dbReference type="PROSITE" id="PS51257">
    <property type="entry name" value="PROKAR_LIPOPROTEIN"/>
    <property type="match status" value="1"/>
</dbReference>
<reference evidence="3 4" key="1">
    <citation type="submission" date="2019-10" db="EMBL/GenBank/DDBJ databases">
        <title>A soil myxobacterium in the family Polyangiaceae.</title>
        <authorList>
            <person name="Li Y."/>
            <person name="Wang J."/>
        </authorList>
    </citation>
    <scope>NUCLEOTIDE SEQUENCE [LARGE SCALE GENOMIC DNA]</scope>
    <source>
        <strain evidence="3 4">DSM 14734</strain>
    </source>
</reference>
<dbReference type="Pfam" id="PF13435">
    <property type="entry name" value="Cytochrome_C554"/>
    <property type="match status" value="1"/>
</dbReference>
<dbReference type="PANTHER" id="PTHR11575">
    <property type="entry name" value="5'-NUCLEOTIDASE-RELATED"/>
    <property type="match status" value="1"/>
</dbReference>
<dbReference type="EMBL" id="WJIE01000013">
    <property type="protein sequence ID" value="MRG96814.1"/>
    <property type="molecule type" value="Genomic_DNA"/>
</dbReference>
<name>A0A6N7Q3E0_9BACT</name>
<dbReference type="GO" id="GO:0009166">
    <property type="term" value="P:nucleotide catabolic process"/>
    <property type="evidence" value="ECO:0007669"/>
    <property type="project" value="InterPro"/>
</dbReference>
<dbReference type="InterPro" id="IPR029052">
    <property type="entry name" value="Metallo-depent_PP-like"/>
</dbReference>
<dbReference type="SUPFAM" id="SSF48695">
    <property type="entry name" value="Multiheme cytochromes"/>
    <property type="match status" value="1"/>
</dbReference>
<feature type="chain" id="PRO_5026693492" description="Cytochrome c-552/4 domain-containing protein" evidence="1">
    <location>
        <begin position="22"/>
        <end position="543"/>
    </location>
</feature>
<dbReference type="RefSeq" id="WP_153823611.1">
    <property type="nucleotide sequence ID" value="NZ_WJIE01000013.1"/>
</dbReference>
<dbReference type="GO" id="GO:0016787">
    <property type="term" value="F:hydrolase activity"/>
    <property type="evidence" value="ECO:0007669"/>
    <property type="project" value="InterPro"/>
</dbReference>
<evidence type="ECO:0000259" key="2">
    <source>
        <dbReference type="Pfam" id="PF13435"/>
    </source>
</evidence>
<evidence type="ECO:0000313" key="4">
    <source>
        <dbReference type="Proteomes" id="UP000440224"/>
    </source>
</evidence>
<dbReference type="SUPFAM" id="SSF56300">
    <property type="entry name" value="Metallo-dependent phosphatases"/>
    <property type="match status" value="1"/>
</dbReference>
<sequence>MPRALPSTALVISLVFGATVAACQGCRTPPAVTAEDDAAPTQPTVRLYLLSTVAGAIEPCGCTKDQLGGVDHLAAFLRAESAAAPSSLVLGAGPMLFGEPTLRPEQVTQQSWKAETLAAAAKDLGLVAWAPGLNDWAAGGEALSKYVSTAGSALLAGNVEGVAGVTGVVVREVSGVKIGIVGVAEPRDRAGKLPDGVTTKPALDAMRAGIAEAKKQGARVLVGLAAIPRGEALRLADAIPELAVLVLGKPQEADHNNDAPKPPMRVGSTLVVETSNHLQTVGVVDLFVRGRDAEPLSFADASGIERAEELVSVANRIRDLETRIQSWEKGGKVKAEDLAARKADLEKLRAERAKLEAPSPAPKGSFFRYKLVEVREKLGADPSIATKLVDYYKRVNDHNRTAFADRKPAPAAEGKASFIGVEACTVCHDEERKVYDGTTHAKAYETLEKDHKEFNLDCVSCHVTGYDKPGGSTVTFVDKFKGVQCEECHGPGSLHARKPDAKDLIILKPDPQSCVSQCHHPPHVENFDPVAKMELVLGPGHGK</sequence>
<proteinExistence type="predicted"/>
<keyword evidence="1" id="KW-0732">Signal</keyword>
<feature type="domain" description="Cytochrome c-552/4" evidence="2">
    <location>
        <begin position="423"/>
        <end position="490"/>
    </location>
</feature>
<keyword evidence="4" id="KW-1185">Reference proteome</keyword>
<organism evidence="3 4">
    <name type="scientific">Polyangium spumosum</name>
    <dbReference type="NCBI Taxonomy" id="889282"/>
    <lineage>
        <taxon>Bacteria</taxon>
        <taxon>Pseudomonadati</taxon>
        <taxon>Myxococcota</taxon>
        <taxon>Polyangia</taxon>
        <taxon>Polyangiales</taxon>
        <taxon>Polyangiaceae</taxon>
        <taxon>Polyangium</taxon>
    </lineage>
</organism>
<protein>
    <recommendedName>
        <fullName evidence="2">Cytochrome c-552/4 domain-containing protein</fullName>
    </recommendedName>
</protein>
<dbReference type="InterPro" id="IPR036280">
    <property type="entry name" value="Multihaem_cyt_sf"/>
</dbReference>
<dbReference type="InterPro" id="IPR023155">
    <property type="entry name" value="Cyt_c-552/4"/>
</dbReference>
<dbReference type="InterPro" id="IPR006179">
    <property type="entry name" value="5_nucleotidase/apyrase"/>
</dbReference>
<accession>A0A6N7Q3E0</accession>
<dbReference type="PANTHER" id="PTHR11575:SF24">
    <property type="entry name" value="5'-NUCLEOTIDASE"/>
    <property type="match status" value="1"/>
</dbReference>
<evidence type="ECO:0000256" key="1">
    <source>
        <dbReference type="SAM" id="SignalP"/>
    </source>
</evidence>
<evidence type="ECO:0000313" key="3">
    <source>
        <dbReference type="EMBL" id="MRG96814.1"/>
    </source>
</evidence>
<comment type="caution">
    <text evidence="3">The sequence shown here is derived from an EMBL/GenBank/DDBJ whole genome shotgun (WGS) entry which is preliminary data.</text>
</comment>
<gene>
    <name evidence="3" type="ORF">GF068_33555</name>
</gene>
<dbReference type="Gene3D" id="1.10.1130.10">
    <property type="entry name" value="Flavocytochrome C3, Chain A"/>
    <property type="match status" value="1"/>
</dbReference>
<dbReference type="Gene3D" id="3.60.21.10">
    <property type="match status" value="1"/>
</dbReference>
<dbReference type="GO" id="GO:0030288">
    <property type="term" value="C:outer membrane-bounded periplasmic space"/>
    <property type="evidence" value="ECO:0007669"/>
    <property type="project" value="TreeGrafter"/>
</dbReference>
<dbReference type="Proteomes" id="UP000440224">
    <property type="component" value="Unassembled WGS sequence"/>
</dbReference>
<feature type="signal peptide" evidence="1">
    <location>
        <begin position="1"/>
        <end position="21"/>
    </location>
</feature>
<dbReference type="AlphaFoldDB" id="A0A6N7Q3E0"/>